<dbReference type="EMBL" id="ABNAVX010000008">
    <property type="protein sequence ID" value="ELI8102259.1"/>
    <property type="molecule type" value="Genomic_DNA"/>
</dbReference>
<comment type="caution">
    <text evidence="2">The sequence shown here is derived from an EMBL/GenBank/DDBJ whole genome shotgun (WGS) entry which is preliminary data.</text>
</comment>
<accession>A0AAD2V0H0</accession>
<dbReference type="SUPFAM" id="SSF46955">
    <property type="entry name" value="Putative DNA-binding domain"/>
    <property type="match status" value="1"/>
</dbReference>
<dbReference type="Pfam" id="PF12728">
    <property type="entry name" value="HTH_17"/>
    <property type="match status" value="1"/>
</dbReference>
<dbReference type="InterPro" id="IPR009061">
    <property type="entry name" value="DNA-bd_dom_put_sf"/>
</dbReference>
<proteinExistence type="predicted"/>
<gene>
    <name evidence="2" type="ORF">RSF11_001958</name>
</gene>
<dbReference type="InterPro" id="IPR041657">
    <property type="entry name" value="HTH_17"/>
</dbReference>
<name>A0AAD2V0H0_YEREN</name>
<evidence type="ECO:0000313" key="2">
    <source>
        <dbReference type="EMBL" id="ELI8102259.1"/>
    </source>
</evidence>
<organism evidence="2 3">
    <name type="scientific">Yersinia enterocolitica</name>
    <dbReference type="NCBI Taxonomy" id="630"/>
    <lineage>
        <taxon>Bacteria</taxon>
        <taxon>Pseudomonadati</taxon>
        <taxon>Pseudomonadota</taxon>
        <taxon>Gammaproteobacteria</taxon>
        <taxon>Enterobacterales</taxon>
        <taxon>Yersiniaceae</taxon>
        <taxon>Yersinia</taxon>
    </lineage>
</organism>
<dbReference type="RefSeq" id="WP_145557493.1">
    <property type="nucleotide sequence ID" value="NZ_JBGEGR010000006.1"/>
</dbReference>
<evidence type="ECO:0000259" key="1">
    <source>
        <dbReference type="Pfam" id="PF12728"/>
    </source>
</evidence>
<dbReference type="Proteomes" id="UP001182355">
    <property type="component" value="Unassembled WGS sequence"/>
</dbReference>
<dbReference type="AlphaFoldDB" id="A0AAD2V0H0"/>
<sequence length="62" mass="6946">MNTNNLTRKEAALYIGVAPKTLANWACTGSVKIPYYKVGRKKVVYHKSDLDVYLSSVQVDNL</sequence>
<evidence type="ECO:0000313" key="3">
    <source>
        <dbReference type="Proteomes" id="UP001182355"/>
    </source>
</evidence>
<protein>
    <submittedName>
        <fullName evidence="2">Helix-turn-helix domain-containing protein</fullName>
    </submittedName>
</protein>
<feature type="domain" description="Helix-turn-helix" evidence="1">
    <location>
        <begin position="6"/>
        <end position="55"/>
    </location>
</feature>
<reference evidence="2" key="1">
    <citation type="submission" date="2023-02" db="EMBL/GenBank/DDBJ databases">
        <authorList>
            <person name="Ashton P.M."/>
            <person name="Dallman T."/>
            <person name="Nair S."/>
            <person name="De Pinna E."/>
            <person name="Peters T."/>
            <person name="Grant K."/>
        </authorList>
    </citation>
    <scope>NUCLEOTIDE SEQUENCE</scope>
    <source>
        <strain evidence="2">01103883</strain>
    </source>
</reference>